<sequence>MVSASVNMFPELNSVLDIKTSDSIIGKSVGISESDVDGTFLIHHFLSYFLRNDHPVCFVTLVQSFNHFNTVSKKFGLDLAAKRNTGQLAFIEGLKSLGEFYTLDDKYDNMARGDNPFVEKGTSKHALAPLYSYIENICNGFTKDRSKPPVVIIDDISVLLSTGYSLKNSISLIQYLQSYISKLEGTLVLHINKGKGSCDEDAVSVWKHMCHFFPLQIEVCGLSSGYCRDVHGEARFILR</sequence>
<evidence type="ECO:0000256" key="1">
    <source>
        <dbReference type="ARBA" id="ARBA00005043"/>
    </source>
</evidence>
<dbReference type="InterPro" id="IPR027417">
    <property type="entry name" value="P-loop_NTPase"/>
</dbReference>
<comment type="similarity">
    <text evidence="2">Belongs to the ELP6 family.</text>
</comment>
<dbReference type="CDD" id="cd19495">
    <property type="entry name" value="Elp6"/>
    <property type="match status" value="1"/>
</dbReference>
<dbReference type="InterPro" id="IPR018627">
    <property type="entry name" value="ELP6"/>
</dbReference>
<comment type="caution">
    <text evidence="4">The sequence shown here is derived from an EMBL/GenBank/DDBJ whole genome shotgun (WGS) entry which is preliminary data.</text>
</comment>
<dbReference type="GO" id="GO:0002098">
    <property type="term" value="P:tRNA wobble uridine modification"/>
    <property type="evidence" value="ECO:0007669"/>
    <property type="project" value="InterPro"/>
</dbReference>
<comment type="pathway">
    <text evidence="1">tRNA modification; 5-methoxycarbonylmethyl-2-thiouridine-tRNA biosynthesis.</text>
</comment>
<evidence type="ECO:0000256" key="2">
    <source>
        <dbReference type="ARBA" id="ARBA00008837"/>
    </source>
</evidence>
<dbReference type="Proteomes" id="UP000242188">
    <property type="component" value="Unassembled WGS sequence"/>
</dbReference>
<dbReference type="EMBL" id="NEDP02002688">
    <property type="protein sequence ID" value="OWF50287.1"/>
    <property type="molecule type" value="Genomic_DNA"/>
</dbReference>
<dbReference type="OrthoDB" id="9995306at2759"/>
<dbReference type="UniPathway" id="UPA00988"/>
<dbReference type="Gene3D" id="3.40.50.300">
    <property type="entry name" value="P-loop containing nucleotide triphosphate hydrolases"/>
    <property type="match status" value="1"/>
</dbReference>
<dbReference type="Pfam" id="PF09807">
    <property type="entry name" value="ELP6"/>
    <property type="match status" value="1"/>
</dbReference>
<evidence type="ECO:0000313" key="4">
    <source>
        <dbReference type="EMBL" id="OWF50287.1"/>
    </source>
</evidence>
<organism evidence="4 5">
    <name type="scientific">Mizuhopecten yessoensis</name>
    <name type="common">Japanese scallop</name>
    <name type="synonym">Patinopecten yessoensis</name>
    <dbReference type="NCBI Taxonomy" id="6573"/>
    <lineage>
        <taxon>Eukaryota</taxon>
        <taxon>Metazoa</taxon>
        <taxon>Spiralia</taxon>
        <taxon>Lophotrochozoa</taxon>
        <taxon>Mollusca</taxon>
        <taxon>Bivalvia</taxon>
        <taxon>Autobranchia</taxon>
        <taxon>Pteriomorphia</taxon>
        <taxon>Pectinida</taxon>
        <taxon>Pectinoidea</taxon>
        <taxon>Pectinidae</taxon>
        <taxon>Mizuhopecten</taxon>
    </lineage>
</organism>
<protein>
    <recommendedName>
        <fullName evidence="3">Elongator complex protein 6</fullName>
    </recommendedName>
</protein>
<dbReference type="PANTHER" id="PTHR16184">
    <property type="entry name" value="ELONGATOR COMPLEX PROTEIN 6"/>
    <property type="match status" value="1"/>
</dbReference>
<dbReference type="PANTHER" id="PTHR16184:SF6">
    <property type="entry name" value="ELONGATOR COMPLEX PROTEIN 6"/>
    <property type="match status" value="1"/>
</dbReference>
<dbReference type="STRING" id="6573.A0A210QNG7"/>
<keyword evidence="5" id="KW-1185">Reference proteome</keyword>
<evidence type="ECO:0000256" key="3">
    <source>
        <dbReference type="ARBA" id="ARBA00020263"/>
    </source>
</evidence>
<proteinExistence type="inferred from homology"/>
<evidence type="ECO:0000313" key="5">
    <source>
        <dbReference type="Proteomes" id="UP000242188"/>
    </source>
</evidence>
<reference evidence="4 5" key="1">
    <citation type="journal article" date="2017" name="Nat. Ecol. Evol.">
        <title>Scallop genome provides insights into evolution of bilaterian karyotype and development.</title>
        <authorList>
            <person name="Wang S."/>
            <person name="Zhang J."/>
            <person name="Jiao W."/>
            <person name="Li J."/>
            <person name="Xun X."/>
            <person name="Sun Y."/>
            <person name="Guo X."/>
            <person name="Huan P."/>
            <person name="Dong B."/>
            <person name="Zhang L."/>
            <person name="Hu X."/>
            <person name="Sun X."/>
            <person name="Wang J."/>
            <person name="Zhao C."/>
            <person name="Wang Y."/>
            <person name="Wang D."/>
            <person name="Huang X."/>
            <person name="Wang R."/>
            <person name="Lv J."/>
            <person name="Li Y."/>
            <person name="Zhang Z."/>
            <person name="Liu B."/>
            <person name="Lu W."/>
            <person name="Hui Y."/>
            <person name="Liang J."/>
            <person name="Zhou Z."/>
            <person name="Hou R."/>
            <person name="Li X."/>
            <person name="Liu Y."/>
            <person name="Li H."/>
            <person name="Ning X."/>
            <person name="Lin Y."/>
            <person name="Zhao L."/>
            <person name="Xing Q."/>
            <person name="Dou J."/>
            <person name="Li Y."/>
            <person name="Mao J."/>
            <person name="Guo H."/>
            <person name="Dou H."/>
            <person name="Li T."/>
            <person name="Mu C."/>
            <person name="Jiang W."/>
            <person name="Fu Q."/>
            <person name="Fu X."/>
            <person name="Miao Y."/>
            <person name="Liu J."/>
            <person name="Yu Q."/>
            <person name="Li R."/>
            <person name="Liao H."/>
            <person name="Li X."/>
            <person name="Kong Y."/>
            <person name="Jiang Z."/>
            <person name="Chourrout D."/>
            <person name="Li R."/>
            <person name="Bao Z."/>
        </authorList>
    </citation>
    <scope>NUCLEOTIDE SEQUENCE [LARGE SCALE GENOMIC DNA]</scope>
    <source>
        <strain evidence="4 5">PY_sf001</strain>
    </source>
</reference>
<name>A0A210QNG7_MIZYE</name>
<dbReference type="GO" id="GO:0033588">
    <property type="term" value="C:elongator holoenzyme complex"/>
    <property type="evidence" value="ECO:0007669"/>
    <property type="project" value="InterPro"/>
</dbReference>
<accession>A0A210QNG7</accession>
<gene>
    <name evidence="4" type="ORF">KP79_PYT06358</name>
</gene>
<dbReference type="AlphaFoldDB" id="A0A210QNG7"/>